<organism evidence="1 2">
    <name type="scientific">Trichonephila clavipes</name>
    <name type="common">Golden silk orbweaver</name>
    <name type="synonym">Nephila clavipes</name>
    <dbReference type="NCBI Taxonomy" id="2585209"/>
    <lineage>
        <taxon>Eukaryota</taxon>
        <taxon>Metazoa</taxon>
        <taxon>Ecdysozoa</taxon>
        <taxon>Arthropoda</taxon>
        <taxon>Chelicerata</taxon>
        <taxon>Arachnida</taxon>
        <taxon>Araneae</taxon>
        <taxon>Araneomorphae</taxon>
        <taxon>Entelegynae</taxon>
        <taxon>Araneoidea</taxon>
        <taxon>Nephilidae</taxon>
        <taxon>Trichonephila</taxon>
    </lineage>
</organism>
<reference evidence="1" key="1">
    <citation type="submission" date="2020-08" db="EMBL/GenBank/DDBJ databases">
        <title>Multicomponent nature underlies the extraordinary mechanical properties of spider dragline silk.</title>
        <authorList>
            <person name="Kono N."/>
            <person name="Nakamura H."/>
            <person name="Mori M."/>
            <person name="Yoshida Y."/>
            <person name="Ohtoshi R."/>
            <person name="Malay A.D."/>
            <person name="Moran D.A.P."/>
            <person name="Tomita M."/>
            <person name="Numata K."/>
            <person name="Arakawa K."/>
        </authorList>
    </citation>
    <scope>NUCLEOTIDE SEQUENCE</scope>
</reference>
<dbReference type="AlphaFoldDB" id="A0A8X6RT80"/>
<gene>
    <name evidence="1" type="ORF">TNCV_258871</name>
</gene>
<proteinExistence type="predicted"/>
<accession>A0A8X6RT80</accession>
<protein>
    <submittedName>
        <fullName evidence="1">Uncharacterized protein</fullName>
    </submittedName>
</protein>
<comment type="caution">
    <text evidence="1">The sequence shown here is derived from an EMBL/GenBank/DDBJ whole genome shotgun (WGS) entry which is preliminary data.</text>
</comment>
<dbReference type="EMBL" id="BMAU01021215">
    <property type="protein sequence ID" value="GFX99850.1"/>
    <property type="molecule type" value="Genomic_DNA"/>
</dbReference>
<name>A0A8X6RT80_TRICX</name>
<dbReference type="Proteomes" id="UP000887159">
    <property type="component" value="Unassembled WGS sequence"/>
</dbReference>
<keyword evidence="2" id="KW-1185">Reference proteome</keyword>
<evidence type="ECO:0000313" key="2">
    <source>
        <dbReference type="Proteomes" id="UP000887159"/>
    </source>
</evidence>
<evidence type="ECO:0000313" key="1">
    <source>
        <dbReference type="EMBL" id="GFX99850.1"/>
    </source>
</evidence>
<sequence length="78" mass="8983">MVIHAVLFPIKSEDALNFSPVISRFTWEEYKCSFLSSGRKVVLLPNINGYIYVISSEERIQLVALHGDLHYKDVFLPQ</sequence>